<dbReference type="InterPro" id="IPR021109">
    <property type="entry name" value="Peptidase_aspartic_dom_sf"/>
</dbReference>
<keyword evidence="4" id="KW-1185">Reference proteome</keyword>
<keyword evidence="1" id="KW-0479">Metal-binding</keyword>
<dbReference type="Pfam" id="PF00098">
    <property type="entry name" value="zf-CCHC"/>
    <property type="match status" value="2"/>
</dbReference>
<keyword evidence="1" id="KW-0863">Zinc-finger</keyword>
<accession>A0AAV3Y4C5</accession>
<dbReference type="Gene3D" id="2.40.70.10">
    <property type="entry name" value="Acid Proteases"/>
    <property type="match status" value="1"/>
</dbReference>
<dbReference type="GO" id="GO:0003676">
    <property type="term" value="F:nucleic acid binding"/>
    <property type="evidence" value="ECO:0007669"/>
    <property type="project" value="InterPro"/>
</dbReference>
<name>A0AAV3Y4C5_9GAST</name>
<organism evidence="3 4">
    <name type="scientific">Plakobranchus ocellatus</name>
    <dbReference type="NCBI Taxonomy" id="259542"/>
    <lineage>
        <taxon>Eukaryota</taxon>
        <taxon>Metazoa</taxon>
        <taxon>Spiralia</taxon>
        <taxon>Lophotrochozoa</taxon>
        <taxon>Mollusca</taxon>
        <taxon>Gastropoda</taxon>
        <taxon>Heterobranchia</taxon>
        <taxon>Euthyneura</taxon>
        <taxon>Panpulmonata</taxon>
        <taxon>Sacoglossa</taxon>
        <taxon>Placobranchoidea</taxon>
        <taxon>Plakobranchidae</taxon>
        <taxon>Plakobranchus</taxon>
    </lineage>
</organism>
<dbReference type="CDD" id="cd00303">
    <property type="entry name" value="retropepsin_like"/>
    <property type="match status" value="1"/>
</dbReference>
<protein>
    <submittedName>
        <fullName evidence="3">Cellular nucleic acid-binding protein homolog</fullName>
    </submittedName>
</protein>
<dbReference type="PROSITE" id="PS50158">
    <property type="entry name" value="ZF_CCHC"/>
    <property type="match status" value="2"/>
</dbReference>
<evidence type="ECO:0000256" key="1">
    <source>
        <dbReference type="PROSITE-ProRule" id="PRU00047"/>
    </source>
</evidence>
<feature type="domain" description="CCHC-type" evidence="2">
    <location>
        <begin position="211"/>
        <end position="224"/>
    </location>
</feature>
<dbReference type="Gene3D" id="4.10.60.10">
    <property type="entry name" value="Zinc finger, CCHC-type"/>
    <property type="match status" value="1"/>
</dbReference>
<dbReference type="InterPro" id="IPR036875">
    <property type="entry name" value="Znf_CCHC_sf"/>
</dbReference>
<dbReference type="InterPro" id="IPR001878">
    <property type="entry name" value="Znf_CCHC"/>
</dbReference>
<dbReference type="SUPFAM" id="SSF50630">
    <property type="entry name" value="Acid proteases"/>
    <property type="match status" value="1"/>
</dbReference>
<dbReference type="EMBL" id="BLXT01000438">
    <property type="protein sequence ID" value="GFN77217.1"/>
    <property type="molecule type" value="Genomic_DNA"/>
</dbReference>
<evidence type="ECO:0000259" key="2">
    <source>
        <dbReference type="PROSITE" id="PS50158"/>
    </source>
</evidence>
<reference evidence="3 4" key="1">
    <citation type="journal article" date="2021" name="Elife">
        <title>Chloroplast acquisition without the gene transfer in kleptoplastic sea slugs, Plakobranchus ocellatus.</title>
        <authorList>
            <person name="Maeda T."/>
            <person name="Takahashi S."/>
            <person name="Yoshida T."/>
            <person name="Shimamura S."/>
            <person name="Takaki Y."/>
            <person name="Nagai Y."/>
            <person name="Toyoda A."/>
            <person name="Suzuki Y."/>
            <person name="Arimoto A."/>
            <person name="Ishii H."/>
            <person name="Satoh N."/>
            <person name="Nishiyama T."/>
            <person name="Hasebe M."/>
            <person name="Maruyama T."/>
            <person name="Minagawa J."/>
            <person name="Obokata J."/>
            <person name="Shigenobu S."/>
        </authorList>
    </citation>
    <scope>NUCLEOTIDE SEQUENCE [LARGE SCALE GENOMIC DNA]</scope>
</reference>
<evidence type="ECO:0000313" key="4">
    <source>
        <dbReference type="Proteomes" id="UP000735302"/>
    </source>
</evidence>
<dbReference type="AlphaFoldDB" id="A0AAV3Y4C5"/>
<sequence>MASGVSKDVIKPFTGQRDVGAWIQKVELVAKLTKVKDVASFLPLYLEGNALAVYLELSDHDKSEVDAIKKALVRGFSDSTFEAFSKLKAARWTGEPVGVFANDIRRMARESGLRGDGLEEVVKLAFVSGFPDSISVELRQVSGIEHMEVSEILGKARVLASTSGAGSYSRGIAAAGIGVKKTSNLKCYKCNGPHIAKECPRGGSGKDPVTCYRCGLEGHIASRCSTSKGGPTAGRKCYRCGGFGHIAMRCTVYAKELDLTVSSPNTCAGATKESATSLGTSRCHQMPLIDVRINGRFCMAMVDTGCTMSLARHDFVTNCVGESTLVAFDGRSVKCRRVAAATLAIGNELLESNVTVVDKIVGDVGMVIGMDIIQRLEGVLVCGNTVQFGGLACAVDCSFQLTDMIGSTEPHRADGERMVDKDFEASFNGSHWTVRYNLKPGTVPTLTNHVAQYDHGLTGTKKDAFDQEIEGSKWDDYAGNRACGLIREVVEQVQKEDPVRGKWKVPSEAKGVVWCNASNLALGVVIDIGGVTAKDATWLRKKDDYNHINVAELESALKGMNLGVHWGLKQIMLMSDSEVVCGWLKATLSEEREIRTKGTAGMLIKRRLGVFKSLVDELKLEVEDESTIPQRSVHRYTWRHPEVEPHLRRDDAPSGRGMLTVGDEVWVKPPDSRCSSQWSRRRVSKVNSSNTVEVDGMRRLRQN</sequence>
<dbReference type="PANTHER" id="PTHR46888:SF1">
    <property type="entry name" value="RIBONUCLEASE H"/>
    <property type="match status" value="1"/>
</dbReference>
<dbReference type="PANTHER" id="PTHR46888">
    <property type="entry name" value="ZINC KNUCKLE DOMAINCONTAINING PROTEIN-RELATED"/>
    <property type="match status" value="1"/>
</dbReference>
<proteinExistence type="predicted"/>
<dbReference type="SMART" id="SM00343">
    <property type="entry name" value="ZnF_C2HC"/>
    <property type="match status" value="3"/>
</dbReference>
<gene>
    <name evidence="3" type="ORF">PoB_000372300</name>
</gene>
<feature type="domain" description="CCHC-type" evidence="2">
    <location>
        <begin position="235"/>
        <end position="250"/>
    </location>
</feature>
<dbReference type="SUPFAM" id="SSF57756">
    <property type="entry name" value="Retrovirus zinc finger-like domains"/>
    <property type="match status" value="1"/>
</dbReference>
<dbReference type="Proteomes" id="UP000735302">
    <property type="component" value="Unassembled WGS sequence"/>
</dbReference>
<evidence type="ECO:0000313" key="3">
    <source>
        <dbReference type="EMBL" id="GFN77217.1"/>
    </source>
</evidence>
<keyword evidence="1" id="KW-0862">Zinc</keyword>
<dbReference type="GO" id="GO:0008270">
    <property type="term" value="F:zinc ion binding"/>
    <property type="evidence" value="ECO:0007669"/>
    <property type="project" value="UniProtKB-KW"/>
</dbReference>
<comment type="caution">
    <text evidence="3">The sequence shown here is derived from an EMBL/GenBank/DDBJ whole genome shotgun (WGS) entry which is preliminary data.</text>
</comment>